<reference evidence="2 3" key="1">
    <citation type="submission" date="2019-10" db="EMBL/GenBank/DDBJ databases">
        <authorList>
            <person name="Palmer J.M."/>
        </authorList>
    </citation>
    <scope>NUCLEOTIDE SEQUENCE [LARGE SCALE GENOMIC DNA]</scope>
    <source>
        <strain evidence="2 3">TWF696</strain>
    </source>
</reference>
<evidence type="ECO:0000313" key="2">
    <source>
        <dbReference type="EMBL" id="KAK6336285.1"/>
    </source>
</evidence>
<dbReference type="AlphaFoldDB" id="A0AAV9U691"/>
<feature type="region of interest" description="Disordered" evidence="1">
    <location>
        <begin position="144"/>
        <end position="187"/>
    </location>
</feature>
<dbReference type="Proteomes" id="UP001375240">
    <property type="component" value="Unassembled WGS sequence"/>
</dbReference>
<evidence type="ECO:0000256" key="1">
    <source>
        <dbReference type="SAM" id="MobiDB-lite"/>
    </source>
</evidence>
<protein>
    <submittedName>
        <fullName evidence="2">Uncharacterized protein</fullName>
    </submittedName>
</protein>
<feature type="compositionally biased region" description="Basic and acidic residues" evidence="1">
    <location>
        <begin position="151"/>
        <end position="169"/>
    </location>
</feature>
<proteinExistence type="predicted"/>
<dbReference type="EMBL" id="JAVHNQ010000011">
    <property type="protein sequence ID" value="KAK6336285.1"/>
    <property type="molecule type" value="Genomic_DNA"/>
</dbReference>
<gene>
    <name evidence="2" type="ORF">TWF696_001847</name>
</gene>
<comment type="caution">
    <text evidence="2">The sequence shown here is derived from an EMBL/GenBank/DDBJ whole genome shotgun (WGS) entry which is preliminary data.</text>
</comment>
<sequence length="187" mass="21501">MAEPAPASAPPAVPKPEGHSLTNKAIQDAFDLPYYQARGWESITRVSPLVRVIRKCAHEALVETQIMELRPQFDHFSDLVDKDIEATYEVFLRKIKAHPMDSQFSTLITDILLSSENLGKKGTRDHLWLFKWVIYGIEQAQQQKKRREQRKARGDDSLEPEVEKRERKGLSILDLVNTNDDQGHVER</sequence>
<feature type="region of interest" description="Disordered" evidence="1">
    <location>
        <begin position="1"/>
        <end position="20"/>
    </location>
</feature>
<organism evidence="2 3">
    <name type="scientific">Orbilia brochopaga</name>
    <dbReference type="NCBI Taxonomy" id="3140254"/>
    <lineage>
        <taxon>Eukaryota</taxon>
        <taxon>Fungi</taxon>
        <taxon>Dikarya</taxon>
        <taxon>Ascomycota</taxon>
        <taxon>Pezizomycotina</taxon>
        <taxon>Orbiliomycetes</taxon>
        <taxon>Orbiliales</taxon>
        <taxon>Orbiliaceae</taxon>
        <taxon>Orbilia</taxon>
    </lineage>
</organism>
<keyword evidence="3" id="KW-1185">Reference proteome</keyword>
<evidence type="ECO:0000313" key="3">
    <source>
        <dbReference type="Proteomes" id="UP001375240"/>
    </source>
</evidence>
<name>A0AAV9U691_9PEZI</name>
<accession>A0AAV9U691</accession>